<dbReference type="PANTHER" id="PTHR30441:SF8">
    <property type="entry name" value="DUF748 DOMAIN-CONTAINING PROTEIN"/>
    <property type="match status" value="1"/>
</dbReference>
<feature type="region of interest" description="Disordered" evidence="1">
    <location>
        <begin position="349"/>
        <end position="370"/>
    </location>
</feature>
<dbReference type="HOGENOM" id="CLU_410397_0_0_7"/>
<proteinExistence type="predicted"/>
<protein>
    <submittedName>
        <fullName evidence="2">AsmA family protein</fullName>
    </submittedName>
</protein>
<gene>
    <name evidence="2" type="ordered locus">MYSTI_02529</name>
</gene>
<dbReference type="eggNOG" id="COG2982">
    <property type="taxonomic scope" value="Bacteria"/>
</dbReference>
<dbReference type="PATRIC" id="fig|1278073.3.peg.2567"/>
<dbReference type="GO" id="GO:0090313">
    <property type="term" value="P:regulation of protein targeting to membrane"/>
    <property type="evidence" value="ECO:0007669"/>
    <property type="project" value="TreeGrafter"/>
</dbReference>
<dbReference type="Pfam" id="PF05359">
    <property type="entry name" value="DUF748"/>
    <property type="match status" value="1"/>
</dbReference>
<accession>L7U7P6</accession>
<dbReference type="STRING" id="1278073.MYSTI_02529"/>
<dbReference type="InterPro" id="IPR008023">
    <property type="entry name" value="DUF748"/>
</dbReference>
<feature type="compositionally biased region" description="Low complexity" evidence="1">
    <location>
        <begin position="355"/>
        <end position="368"/>
    </location>
</feature>
<name>L7U7P6_MYXSD</name>
<keyword evidence="3" id="KW-1185">Reference proteome</keyword>
<reference evidence="2 3" key="1">
    <citation type="journal article" date="2013" name="Genome Announc.">
        <title>Complete genome sequence of Myxococcus stipitatus strain DSM 14675, a fruiting myxobacterium.</title>
        <authorList>
            <person name="Huntley S."/>
            <person name="Kneip S."/>
            <person name="Treuner-Lange A."/>
            <person name="Sogaard-Andersen L."/>
        </authorList>
    </citation>
    <scope>NUCLEOTIDE SEQUENCE [LARGE SCALE GENOMIC DNA]</scope>
    <source>
        <strain evidence="3">DSM 14675 / JCM 12634 / Mx s8</strain>
    </source>
</reference>
<evidence type="ECO:0000313" key="3">
    <source>
        <dbReference type="Proteomes" id="UP000011131"/>
    </source>
</evidence>
<dbReference type="AlphaFoldDB" id="L7U7P6"/>
<dbReference type="GO" id="GO:0005886">
    <property type="term" value="C:plasma membrane"/>
    <property type="evidence" value="ECO:0007669"/>
    <property type="project" value="TreeGrafter"/>
</dbReference>
<feature type="region of interest" description="Disordered" evidence="1">
    <location>
        <begin position="118"/>
        <end position="147"/>
    </location>
</feature>
<evidence type="ECO:0000256" key="1">
    <source>
        <dbReference type="SAM" id="MobiDB-lite"/>
    </source>
</evidence>
<dbReference type="InterPro" id="IPR052894">
    <property type="entry name" value="AsmA-related"/>
</dbReference>
<dbReference type="KEGG" id="msd:MYSTI_02529"/>
<feature type="compositionally biased region" description="Pro residues" evidence="1">
    <location>
        <begin position="660"/>
        <end position="669"/>
    </location>
</feature>
<sequence>MVALGLIVVAGVLIAGVVLLEPTWVGERLRGQVETAASRALGQRVTVEQLSPRWFPTPGVTLMNLRARGQENEPPFLEVPRATATVRLWPLVRSLGKEVRVGSLTLDEPRVNLVRRADGTWNSESVGQPPADAPPSSPPVEQSSRQASVEHIRLQHGIVNVVDTQAAQGNASVALRDIDLELENVGVGLPLEGMLKAAWASAEQNVEADFKVDPRPTNKRWPHVTMHLRGKNLSVHALRDFLPASQAESFTGGEVSVDADVKTLEGRYVVDGHGAVTGLKLRGDPASGAFTFNARVDPDEVKATQVGFSRLALSGAGVELGGTASVQLAPMRVRFDLQGSDLDLQHLLGEPAPKPRSAAPSPTALPASVRRSLGKVDVEGTVKFDRVRHGPLTLTEVDAHARLDDGRLHLEQGRARLYGGQADIAGTQVDLTQARPKWSLKAKLEGLDTAQAFTALSGNTPVQGKASGQLELTGTGLDWTRIRQEMTGTGTLQLREGVFTQTDLGATLTPVLTQGLLSLGQKGASESVQKAGRGTHFKDLDARFKVQRGWVSFIQPMAFQSDLGGGTVAGRVGLDQRLELKGTVKVSRDFVSSLTRGAVPRGAPVSIPLTITGTVMDPRVSAGAPEDLVKSLLPALPVPKSAQDPLNQARRSLEDLLRRPAPPKPTPRR</sequence>
<dbReference type="Proteomes" id="UP000011131">
    <property type="component" value="Chromosome"/>
</dbReference>
<dbReference type="PANTHER" id="PTHR30441">
    <property type="entry name" value="DUF748 DOMAIN-CONTAINING PROTEIN"/>
    <property type="match status" value="1"/>
</dbReference>
<dbReference type="EMBL" id="CP004025">
    <property type="protein sequence ID" value="AGC43845.1"/>
    <property type="molecule type" value="Genomic_DNA"/>
</dbReference>
<evidence type="ECO:0000313" key="2">
    <source>
        <dbReference type="EMBL" id="AGC43845.1"/>
    </source>
</evidence>
<dbReference type="OrthoDB" id="5482814at2"/>
<feature type="region of interest" description="Disordered" evidence="1">
    <location>
        <begin position="638"/>
        <end position="669"/>
    </location>
</feature>
<organism evidence="2 3">
    <name type="scientific">Myxococcus stipitatus (strain DSM 14675 / JCM 12634 / Mx s8)</name>
    <dbReference type="NCBI Taxonomy" id="1278073"/>
    <lineage>
        <taxon>Bacteria</taxon>
        <taxon>Pseudomonadati</taxon>
        <taxon>Myxococcota</taxon>
        <taxon>Myxococcia</taxon>
        <taxon>Myxococcales</taxon>
        <taxon>Cystobacterineae</taxon>
        <taxon>Myxococcaceae</taxon>
        <taxon>Myxococcus</taxon>
    </lineage>
</organism>